<sequence>MAESRVCPQCQRHVVRHLGNKGQRQCTETLRKSGICNQNHKLIQVKNILMVKDRDEKKVRVKKEVFHTNKFHETKECRVVLQQENAKPERVVAGISPIAMETEEKTKSCNNINSGSSSGSSSSRSCKTTVAKVRSKSIKQINLDKKLKQKRSAYTGRNMELVKIGLRQPL</sequence>
<evidence type="ECO:0000313" key="2">
    <source>
        <dbReference type="EMBL" id="CAI9734351.1"/>
    </source>
</evidence>
<evidence type="ECO:0000313" key="3">
    <source>
        <dbReference type="Proteomes" id="UP001162480"/>
    </source>
</evidence>
<name>A0AA36BIP2_OCTVU</name>
<keyword evidence="3" id="KW-1185">Reference proteome</keyword>
<dbReference type="AlphaFoldDB" id="A0AA36BIP2"/>
<organism evidence="2 3">
    <name type="scientific">Octopus vulgaris</name>
    <name type="common">Common octopus</name>
    <dbReference type="NCBI Taxonomy" id="6645"/>
    <lineage>
        <taxon>Eukaryota</taxon>
        <taxon>Metazoa</taxon>
        <taxon>Spiralia</taxon>
        <taxon>Lophotrochozoa</taxon>
        <taxon>Mollusca</taxon>
        <taxon>Cephalopoda</taxon>
        <taxon>Coleoidea</taxon>
        <taxon>Octopodiformes</taxon>
        <taxon>Octopoda</taxon>
        <taxon>Incirrata</taxon>
        <taxon>Octopodidae</taxon>
        <taxon>Octopus</taxon>
    </lineage>
</organism>
<protein>
    <submittedName>
        <fullName evidence="2">Uncharacterized protein</fullName>
    </submittedName>
</protein>
<reference evidence="2" key="1">
    <citation type="submission" date="2023-08" db="EMBL/GenBank/DDBJ databases">
        <authorList>
            <person name="Alioto T."/>
            <person name="Alioto T."/>
            <person name="Gomez Garrido J."/>
        </authorList>
    </citation>
    <scope>NUCLEOTIDE SEQUENCE</scope>
</reference>
<evidence type="ECO:0000256" key="1">
    <source>
        <dbReference type="SAM" id="MobiDB-lite"/>
    </source>
</evidence>
<feature type="region of interest" description="Disordered" evidence="1">
    <location>
        <begin position="105"/>
        <end position="127"/>
    </location>
</feature>
<dbReference type="Proteomes" id="UP001162480">
    <property type="component" value="Chromosome 16"/>
</dbReference>
<accession>A0AA36BIP2</accession>
<proteinExistence type="predicted"/>
<feature type="compositionally biased region" description="Low complexity" evidence="1">
    <location>
        <begin position="114"/>
        <end position="125"/>
    </location>
</feature>
<gene>
    <name evidence="2" type="ORF">OCTVUL_1B009451</name>
</gene>
<dbReference type="EMBL" id="OX597829">
    <property type="protein sequence ID" value="CAI9734351.1"/>
    <property type="molecule type" value="Genomic_DNA"/>
</dbReference>